<gene>
    <name evidence="2" type="ORF">DFH07DRAFT_973611</name>
</gene>
<keyword evidence="1" id="KW-0472">Membrane</keyword>
<keyword evidence="1" id="KW-0812">Transmembrane</keyword>
<accession>A0AAD7HDM2</accession>
<sequence>MGNTLKCVEDGVLRSGSSESRTKSCIHMPACLQRTNALLLSLGLFLLGARPVVLVGVQNAAYVGAILWLGALFVGLGVWDATPGKHLEMRRKRRARGTSENRTKSCIHIPACLQRTNALLFSLGLFLFCASLYSARPWCSPSCARSSCSRRRRAEHSVRRSLGALFAGLGVWDGIP</sequence>
<comment type="caution">
    <text evidence="2">The sequence shown here is derived from an EMBL/GenBank/DDBJ whole genome shotgun (WGS) entry which is preliminary data.</text>
</comment>
<reference evidence="2" key="1">
    <citation type="submission" date="2023-03" db="EMBL/GenBank/DDBJ databases">
        <title>Massive genome expansion in bonnet fungi (Mycena s.s.) driven by repeated elements and novel gene families across ecological guilds.</title>
        <authorList>
            <consortium name="Lawrence Berkeley National Laboratory"/>
            <person name="Harder C.B."/>
            <person name="Miyauchi S."/>
            <person name="Viragh M."/>
            <person name="Kuo A."/>
            <person name="Thoen E."/>
            <person name="Andreopoulos B."/>
            <person name="Lu D."/>
            <person name="Skrede I."/>
            <person name="Drula E."/>
            <person name="Henrissat B."/>
            <person name="Morin E."/>
            <person name="Kohler A."/>
            <person name="Barry K."/>
            <person name="LaButti K."/>
            <person name="Morin E."/>
            <person name="Salamov A."/>
            <person name="Lipzen A."/>
            <person name="Mereny Z."/>
            <person name="Hegedus B."/>
            <person name="Baldrian P."/>
            <person name="Stursova M."/>
            <person name="Weitz H."/>
            <person name="Taylor A."/>
            <person name="Grigoriev I.V."/>
            <person name="Nagy L.G."/>
            <person name="Martin F."/>
            <person name="Kauserud H."/>
        </authorList>
    </citation>
    <scope>NUCLEOTIDE SEQUENCE</scope>
    <source>
        <strain evidence="2">CBHHK188m</strain>
    </source>
</reference>
<proteinExistence type="predicted"/>
<keyword evidence="3" id="KW-1185">Reference proteome</keyword>
<dbReference type="Proteomes" id="UP001215280">
    <property type="component" value="Unassembled WGS sequence"/>
</dbReference>
<dbReference type="EMBL" id="JARJLG010000319">
    <property type="protein sequence ID" value="KAJ7717366.1"/>
    <property type="molecule type" value="Genomic_DNA"/>
</dbReference>
<keyword evidence="1" id="KW-1133">Transmembrane helix</keyword>
<evidence type="ECO:0000256" key="1">
    <source>
        <dbReference type="SAM" id="Phobius"/>
    </source>
</evidence>
<evidence type="ECO:0000313" key="3">
    <source>
        <dbReference type="Proteomes" id="UP001215280"/>
    </source>
</evidence>
<name>A0AAD7HDM2_9AGAR</name>
<evidence type="ECO:0000313" key="2">
    <source>
        <dbReference type="EMBL" id="KAJ7717366.1"/>
    </source>
</evidence>
<dbReference type="AlphaFoldDB" id="A0AAD7HDM2"/>
<feature type="transmembrane region" description="Helical" evidence="1">
    <location>
        <begin position="37"/>
        <end position="55"/>
    </location>
</feature>
<organism evidence="2 3">
    <name type="scientific">Mycena maculata</name>
    <dbReference type="NCBI Taxonomy" id="230809"/>
    <lineage>
        <taxon>Eukaryota</taxon>
        <taxon>Fungi</taxon>
        <taxon>Dikarya</taxon>
        <taxon>Basidiomycota</taxon>
        <taxon>Agaricomycotina</taxon>
        <taxon>Agaricomycetes</taxon>
        <taxon>Agaricomycetidae</taxon>
        <taxon>Agaricales</taxon>
        <taxon>Marasmiineae</taxon>
        <taxon>Mycenaceae</taxon>
        <taxon>Mycena</taxon>
    </lineage>
</organism>
<feature type="transmembrane region" description="Helical" evidence="1">
    <location>
        <begin position="61"/>
        <end position="82"/>
    </location>
</feature>
<protein>
    <submittedName>
        <fullName evidence="2">Uncharacterized protein</fullName>
    </submittedName>
</protein>